<dbReference type="Proteomes" id="UP000033881">
    <property type="component" value="Unassembled WGS sequence"/>
</dbReference>
<gene>
    <name evidence="1" type="ORF">UT24_C0016G0040</name>
</gene>
<organism evidence="1 2">
    <name type="scientific">Candidatus Woesebacteria bacterium GW2011_GWB1_39_12</name>
    <dbReference type="NCBI Taxonomy" id="1618574"/>
    <lineage>
        <taxon>Bacteria</taxon>
        <taxon>Candidatus Woeseibacteriota</taxon>
    </lineage>
</organism>
<name>A0A0G0MII2_9BACT</name>
<reference evidence="1 2" key="1">
    <citation type="journal article" date="2015" name="Nature">
        <title>rRNA introns, odd ribosomes, and small enigmatic genomes across a large radiation of phyla.</title>
        <authorList>
            <person name="Brown C.T."/>
            <person name="Hug L.A."/>
            <person name="Thomas B.C."/>
            <person name="Sharon I."/>
            <person name="Castelle C.J."/>
            <person name="Singh A."/>
            <person name="Wilkins M.J."/>
            <person name="Williams K.H."/>
            <person name="Banfield J.F."/>
        </authorList>
    </citation>
    <scope>NUCLEOTIDE SEQUENCE [LARGE SCALE GENOMIC DNA]</scope>
</reference>
<dbReference type="AlphaFoldDB" id="A0A0G0MII2"/>
<accession>A0A0G0MII2</accession>
<evidence type="ECO:0000313" key="1">
    <source>
        <dbReference type="EMBL" id="KKR00151.1"/>
    </source>
</evidence>
<sequence length="49" mass="6142">MKKQNEWKMKMTLLCDRPVIRAKNLYERLNPKEKQAFQFYYKWSKLLFG</sequence>
<protein>
    <submittedName>
        <fullName evidence="1">Uncharacterized protein</fullName>
    </submittedName>
</protein>
<comment type="caution">
    <text evidence="1">The sequence shown here is derived from an EMBL/GenBank/DDBJ whole genome shotgun (WGS) entry which is preliminary data.</text>
</comment>
<evidence type="ECO:0000313" key="2">
    <source>
        <dbReference type="Proteomes" id="UP000033881"/>
    </source>
</evidence>
<dbReference type="STRING" id="1618574.UT24_C0016G0040"/>
<proteinExistence type="predicted"/>
<dbReference type="EMBL" id="LBWB01000016">
    <property type="protein sequence ID" value="KKR00151.1"/>
    <property type="molecule type" value="Genomic_DNA"/>
</dbReference>